<accession>A0A7J7NR19</accession>
<gene>
    <name evidence="2" type="ORF">GIB67_004018</name>
</gene>
<feature type="domain" description="DUF3444" evidence="1">
    <location>
        <begin position="364"/>
        <end position="416"/>
    </location>
</feature>
<dbReference type="InterPro" id="IPR024593">
    <property type="entry name" value="DUF3444"/>
</dbReference>
<dbReference type="Proteomes" id="UP000541444">
    <property type="component" value="Unassembled WGS sequence"/>
</dbReference>
<evidence type="ECO:0000313" key="2">
    <source>
        <dbReference type="EMBL" id="KAF6169626.1"/>
    </source>
</evidence>
<reference evidence="2 3" key="1">
    <citation type="journal article" date="2020" name="IScience">
        <title>Genome Sequencing of the Endangered Kingdonia uniflora (Circaeasteraceae, Ranunculales) Reveals Potential Mechanisms of Evolutionary Specialization.</title>
        <authorList>
            <person name="Sun Y."/>
            <person name="Deng T."/>
            <person name="Zhang A."/>
            <person name="Moore M.J."/>
            <person name="Landis J.B."/>
            <person name="Lin N."/>
            <person name="Zhang H."/>
            <person name="Zhang X."/>
            <person name="Huang J."/>
            <person name="Zhang X."/>
            <person name="Sun H."/>
            <person name="Wang H."/>
        </authorList>
    </citation>
    <scope>NUCLEOTIDE SEQUENCE [LARGE SCALE GENOMIC DNA]</scope>
    <source>
        <strain evidence="2">TB1705</strain>
        <tissue evidence="2">Leaf</tissue>
    </source>
</reference>
<feature type="domain" description="DUF3444" evidence="1">
    <location>
        <begin position="109"/>
        <end position="148"/>
    </location>
</feature>
<dbReference type="OrthoDB" id="1911590at2759"/>
<keyword evidence="3" id="KW-1185">Reference proteome</keyword>
<proteinExistence type="predicted"/>
<dbReference type="AlphaFoldDB" id="A0A7J7NR19"/>
<sequence length="416" mass="49135">AKPLKRPRKRVLSLFSCLLMEDLWERDGQLPWQQREARFLLGMQNRVRAEPSNSTNDSSITQTSSVKCTRHVEELGYSELALDSNKEYEDMEHIPDEHYQVSPATPFLAEFHDFDLDRQKSVFAKGQIWATYDEHGMPRKYVRIEEVISITDLFTRKRGYDCYSCYDYVSTKEEGFKVRVTWLRPERFWMNLVGFAKSYGLFLNLKKTVVENHRVFSHLVSSTGVIKNGDYTICPKKGEVWAVFKYGNGHRRKQEYQIIEIVEGSWHSDNLYVVYLIKQKCVKNVFKRKSDKGFYLSSKSMYSHQIPAFRFLVEESNSMLNGCLELDPLSMPDLLDDFSESLEQGENEERRLYSYFLDLKCDNRHMFCEDRIWAAYDPRDGMPRLYARINKIRHKVQTILVTWLEPDSAKDDNKKW</sequence>
<comment type="caution">
    <text evidence="2">The sequence shown here is derived from an EMBL/GenBank/DDBJ whole genome shotgun (WGS) entry which is preliminary data.</text>
</comment>
<dbReference type="PANTHER" id="PTHR45089">
    <property type="entry name" value="DNAJ HEAT SHOCK AMINO-TERMINAL DOMAIN PROTEIN-RELATED"/>
    <property type="match status" value="1"/>
</dbReference>
<name>A0A7J7NR19_9MAGN</name>
<evidence type="ECO:0000313" key="3">
    <source>
        <dbReference type="Proteomes" id="UP000541444"/>
    </source>
</evidence>
<feature type="domain" description="DUF3444" evidence="1">
    <location>
        <begin position="163"/>
        <end position="313"/>
    </location>
</feature>
<protein>
    <recommendedName>
        <fullName evidence="1">DUF3444 domain-containing protein</fullName>
    </recommendedName>
</protein>
<dbReference type="EMBL" id="JACGCM010000628">
    <property type="protein sequence ID" value="KAF6169626.1"/>
    <property type="molecule type" value="Genomic_DNA"/>
</dbReference>
<evidence type="ECO:0000259" key="1">
    <source>
        <dbReference type="Pfam" id="PF11926"/>
    </source>
</evidence>
<organism evidence="2 3">
    <name type="scientific">Kingdonia uniflora</name>
    <dbReference type="NCBI Taxonomy" id="39325"/>
    <lineage>
        <taxon>Eukaryota</taxon>
        <taxon>Viridiplantae</taxon>
        <taxon>Streptophyta</taxon>
        <taxon>Embryophyta</taxon>
        <taxon>Tracheophyta</taxon>
        <taxon>Spermatophyta</taxon>
        <taxon>Magnoliopsida</taxon>
        <taxon>Ranunculales</taxon>
        <taxon>Circaeasteraceae</taxon>
        <taxon>Kingdonia</taxon>
    </lineage>
</organism>
<dbReference type="Pfam" id="PF11926">
    <property type="entry name" value="DUF3444"/>
    <property type="match status" value="3"/>
</dbReference>
<feature type="non-terminal residue" evidence="2">
    <location>
        <position position="1"/>
    </location>
</feature>